<reference evidence="1" key="1">
    <citation type="journal article" date="2017" name="Nature">
        <title>The sunflower genome provides insights into oil metabolism, flowering and Asterid evolution.</title>
        <authorList>
            <person name="Badouin H."/>
            <person name="Gouzy J."/>
            <person name="Grassa C.J."/>
            <person name="Murat F."/>
            <person name="Staton S.E."/>
            <person name="Cottret L."/>
            <person name="Lelandais-Briere C."/>
            <person name="Owens G.L."/>
            <person name="Carrere S."/>
            <person name="Mayjonade B."/>
            <person name="Legrand L."/>
            <person name="Gill N."/>
            <person name="Kane N.C."/>
            <person name="Bowers J.E."/>
            <person name="Hubner S."/>
            <person name="Bellec A."/>
            <person name="Berard A."/>
            <person name="Berges H."/>
            <person name="Blanchet N."/>
            <person name="Boniface M.C."/>
            <person name="Brunel D."/>
            <person name="Catrice O."/>
            <person name="Chaidir N."/>
            <person name="Claudel C."/>
            <person name="Donnadieu C."/>
            <person name="Faraut T."/>
            <person name="Fievet G."/>
            <person name="Helmstetter N."/>
            <person name="King M."/>
            <person name="Knapp S.J."/>
            <person name="Lai Z."/>
            <person name="Le Paslier M.C."/>
            <person name="Lippi Y."/>
            <person name="Lorenzon L."/>
            <person name="Mandel J.R."/>
            <person name="Marage G."/>
            <person name="Marchand G."/>
            <person name="Marquand E."/>
            <person name="Bret-Mestries E."/>
            <person name="Morien E."/>
            <person name="Nambeesan S."/>
            <person name="Nguyen T."/>
            <person name="Pegot-Espagnet P."/>
            <person name="Pouilly N."/>
            <person name="Raftis F."/>
            <person name="Sallet E."/>
            <person name="Schiex T."/>
            <person name="Thomas J."/>
            <person name="Vandecasteele C."/>
            <person name="Vares D."/>
            <person name="Vear F."/>
            <person name="Vautrin S."/>
            <person name="Crespi M."/>
            <person name="Mangin B."/>
            <person name="Burke J.M."/>
            <person name="Salse J."/>
            <person name="Munos S."/>
            <person name="Vincourt P."/>
            <person name="Rieseberg L.H."/>
            <person name="Langlade N.B."/>
        </authorList>
    </citation>
    <scope>NUCLEOTIDE SEQUENCE</scope>
    <source>
        <tissue evidence="1">Leaves</tissue>
    </source>
</reference>
<organism evidence="1 2">
    <name type="scientific">Helianthus annuus</name>
    <name type="common">Common sunflower</name>
    <dbReference type="NCBI Taxonomy" id="4232"/>
    <lineage>
        <taxon>Eukaryota</taxon>
        <taxon>Viridiplantae</taxon>
        <taxon>Streptophyta</taxon>
        <taxon>Embryophyta</taxon>
        <taxon>Tracheophyta</taxon>
        <taxon>Spermatophyta</taxon>
        <taxon>Magnoliopsida</taxon>
        <taxon>eudicotyledons</taxon>
        <taxon>Gunneridae</taxon>
        <taxon>Pentapetalae</taxon>
        <taxon>asterids</taxon>
        <taxon>campanulids</taxon>
        <taxon>Asterales</taxon>
        <taxon>Asteraceae</taxon>
        <taxon>Asteroideae</taxon>
        <taxon>Heliantheae alliance</taxon>
        <taxon>Heliantheae</taxon>
        <taxon>Helianthus</taxon>
    </lineage>
</organism>
<dbReference type="Gramene" id="mRNA:HanXRQr2_Chr15g0712651">
    <property type="protein sequence ID" value="mRNA:HanXRQr2_Chr15g0712651"/>
    <property type="gene ID" value="HanXRQr2_Chr15g0712651"/>
</dbReference>
<name>A0A9K3H652_HELAN</name>
<accession>A0A9K3H652</accession>
<reference evidence="1" key="2">
    <citation type="submission" date="2020-06" db="EMBL/GenBank/DDBJ databases">
        <title>Helianthus annuus Genome sequencing and assembly Release 2.</title>
        <authorList>
            <person name="Gouzy J."/>
            <person name="Langlade N."/>
            <person name="Munos S."/>
        </authorList>
    </citation>
    <scope>NUCLEOTIDE SEQUENCE</scope>
    <source>
        <tissue evidence="1">Leaves</tissue>
    </source>
</reference>
<proteinExistence type="predicted"/>
<dbReference type="Proteomes" id="UP000215914">
    <property type="component" value="Unassembled WGS sequence"/>
</dbReference>
<gene>
    <name evidence="1" type="ORF">HanXRQr2_Chr15g0712651</name>
</gene>
<dbReference type="EMBL" id="MNCJ02000330">
    <property type="protein sequence ID" value="KAF5766209.1"/>
    <property type="molecule type" value="Genomic_DNA"/>
</dbReference>
<dbReference type="AlphaFoldDB" id="A0A9K3H652"/>
<evidence type="ECO:0000313" key="1">
    <source>
        <dbReference type="EMBL" id="KAF5766209.1"/>
    </source>
</evidence>
<keyword evidence="2" id="KW-1185">Reference proteome</keyword>
<evidence type="ECO:0000313" key="2">
    <source>
        <dbReference type="Proteomes" id="UP000215914"/>
    </source>
</evidence>
<protein>
    <submittedName>
        <fullName evidence="1">Uncharacterized protein</fullName>
    </submittedName>
</protein>
<sequence length="44" mass="4886">MVVQVLEGDEFVAKHDLTKMNHVVCSKPRQVNLFSSTLNGPAMN</sequence>
<comment type="caution">
    <text evidence="1">The sequence shown here is derived from an EMBL/GenBank/DDBJ whole genome shotgun (WGS) entry which is preliminary data.</text>
</comment>